<dbReference type="Proteomes" id="UP000887579">
    <property type="component" value="Unplaced"/>
</dbReference>
<name>A0AC34GP73_9BILA</name>
<proteinExistence type="predicted"/>
<protein>
    <submittedName>
        <fullName evidence="2">Uncharacterized protein</fullName>
    </submittedName>
</protein>
<sequence>MYKKGEESTVLPTTKKSSSKVKPKPSTTNSRTLFIVFPTLEEFAPEREVLSTSVLPELQQYCCDRDIDLNCSTFFSTNFDYGELSFLLSSIEQGTANVLVFVGDKYGEAVLPLEIRQDEFNAIQSAALEFSKDVKLLEQCYILNKTKEPNEYRLREVPWGQDTVEKLRSMLQQGAKRAKDDGVIHQVNEERQQRFHQSFIEVVINALMTNPSNHFFIVRKFQNYTTTDNHDKWIEPVGTKQTSITNLKNIISSKVAESNYAPFICNTNSADPTKWFKTKDAEKYKTDLGIKLNDSLKILLNLPTTVSTSSSIYAVSPMDVSEREHYTHDRYFREIVPKIWSERDTLDKKLQAIIDQGLAKSVFVQFHGGPGSGKTAILCRLMELLEKQQCYAFIRFSHLTDCSVFINELMRNLLLKICDTAQIPAISMLSSFHLTEILGHYKSIVEKLNRPLFILIDDINLLKFGKTLGIMEKPLRKLFPKLSFIFTSTLPTQILSCFTQPELNEIPQLSKDQMINILKNQVTNDNEQKIKADLLATIRQKIKKSNGGVIMCEIQYDEMVDGYTDPSEDLDARLTRIEGRVGAESVRIVCQLLCTLPYGLSTLEIVDGYRLCKRNSGMAFDAPDVLTPDPQIVLKHLGRMVVNVYTDKRCVWMFRHAFVAQAIKQRYLPSIGEVKISNEVMAELLASVPSTEDEHDPVTSNLVFPQPISRENNSVNLRRVRFQWYYLLHAGKLDQLKDQTLCNFNYLEACFRGCGIAHLLSIFEECSQQILDHDILVLFEQVLLPAIPTLIRDREQLVCEVLNRLRFTSNKNSERLNTVIEQLMTFADTYSRAPLLLPLSCWINPPKMKQVISFSVPQWKSNRTVVHPTHNHQHLLISGNDAAIGQIFMYHIASSLLVKTFTGHTDKITSIRTSQDGSFFTSASHDGCVRVWNFATSKGESVKTLQVCKTKIICSLLSSDDKFIVVGSSDSTARVINIDSGTVQRSFRDHTGPVVGLQISSDNTLLVTGSGDFVVMVWDILCGDIVVKMGGLMAPVTCLAITSNDAFLTVACEDETVRVFSMVSSQELHELTGHEARVNALAASADDCQLFAATKGKVLCYDIHNSQLLETLDCGLNLPVTSLKITDDNSFVLAACGDRIHMWNMNSIERSAPHNEKSKLSCIKLAPDEKSAACGTIDGIVAFWDLDLCRCLWSTNQGKSGAITALDFTYDSSVVISGTLQGIISMWEASNGSMMRSFTIHEAEVKSICTFVDGTRALSCDDSAVMHIWNLYYGDDPNMADVITTMSNIKGPLYLGLNDSVLIGYNAKNLKEMNIWSLIENKLTVKTKVYHNEEIVCYCANKSGTVLVTGSMDQSLKIWQIDTGFLTQILVGHDDVVTCCCVSEDGKVVISGGQDKHIYIWDVQTGAVKRSITAKSVISAVQITLDNSLILSADQDGWLETWSTETSKMYSSFNTHRQISCVIVSNDASRILILLTETAQLPILCLHNTPANMTIRQERRTKRIQSASSYASNGSEIPEANQDTVSIKTTQAANKPIETVKPSPPTSNVGEQTNGNKPPPATTAPAPPIGPISTTSVTSIKSNPPSKKSMLCSLL</sequence>
<evidence type="ECO:0000313" key="1">
    <source>
        <dbReference type="Proteomes" id="UP000887579"/>
    </source>
</evidence>
<evidence type="ECO:0000313" key="2">
    <source>
        <dbReference type="WBParaSite" id="ES5_v2.g5907.t1"/>
    </source>
</evidence>
<organism evidence="1 2">
    <name type="scientific">Panagrolaimus sp. ES5</name>
    <dbReference type="NCBI Taxonomy" id="591445"/>
    <lineage>
        <taxon>Eukaryota</taxon>
        <taxon>Metazoa</taxon>
        <taxon>Ecdysozoa</taxon>
        <taxon>Nematoda</taxon>
        <taxon>Chromadorea</taxon>
        <taxon>Rhabditida</taxon>
        <taxon>Tylenchina</taxon>
        <taxon>Panagrolaimomorpha</taxon>
        <taxon>Panagrolaimoidea</taxon>
        <taxon>Panagrolaimidae</taxon>
        <taxon>Panagrolaimus</taxon>
    </lineage>
</organism>
<reference evidence="2" key="1">
    <citation type="submission" date="2022-11" db="UniProtKB">
        <authorList>
            <consortium name="WormBaseParasite"/>
        </authorList>
    </citation>
    <scope>IDENTIFICATION</scope>
</reference>
<dbReference type="WBParaSite" id="ES5_v2.g5907.t1">
    <property type="protein sequence ID" value="ES5_v2.g5907.t1"/>
    <property type="gene ID" value="ES5_v2.g5907"/>
</dbReference>
<accession>A0AC34GP73</accession>